<dbReference type="GO" id="GO:0030246">
    <property type="term" value="F:carbohydrate binding"/>
    <property type="evidence" value="ECO:0007669"/>
    <property type="project" value="InterPro"/>
</dbReference>
<dbReference type="eggNOG" id="COG2390">
    <property type="taxonomic scope" value="Bacteria"/>
</dbReference>
<proteinExistence type="inferred from homology"/>
<evidence type="ECO:0000313" key="6">
    <source>
        <dbReference type="EMBL" id="ABM57980.1"/>
    </source>
</evidence>
<dbReference type="SUPFAM" id="SSF100950">
    <property type="entry name" value="NagB/RpiA/CoA transferase-like"/>
    <property type="match status" value="1"/>
</dbReference>
<dbReference type="PANTHER" id="PTHR34294">
    <property type="entry name" value="TRANSCRIPTIONAL REGULATOR-RELATED"/>
    <property type="match status" value="1"/>
</dbReference>
<dbReference type="Gene3D" id="1.10.10.10">
    <property type="entry name" value="Winged helix-like DNA-binding domain superfamily/Winged helix DNA-binding domain"/>
    <property type="match status" value="1"/>
</dbReference>
<organism evidence="6 7">
    <name type="scientific">Verminephrobacter eiseniae (strain EF01-2)</name>
    <dbReference type="NCBI Taxonomy" id="391735"/>
    <lineage>
        <taxon>Bacteria</taxon>
        <taxon>Pseudomonadati</taxon>
        <taxon>Pseudomonadota</taxon>
        <taxon>Betaproteobacteria</taxon>
        <taxon>Burkholderiales</taxon>
        <taxon>Comamonadaceae</taxon>
        <taxon>Verminephrobacter</taxon>
    </lineage>
</organism>
<evidence type="ECO:0000256" key="1">
    <source>
        <dbReference type="ARBA" id="ARBA00010466"/>
    </source>
</evidence>
<evidence type="ECO:0000259" key="5">
    <source>
        <dbReference type="Pfam" id="PF04198"/>
    </source>
</evidence>
<protein>
    <submittedName>
        <fullName evidence="6">Transcriptional regulator</fullName>
    </submittedName>
</protein>
<dbReference type="OrthoDB" id="7065657at2"/>
<dbReference type="STRING" id="391735.Veis_2232"/>
<evidence type="ECO:0000256" key="3">
    <source>
        <dbReference type="ARBA" id="ARBA00023125"/>
    </source>
</evidence>
<gene>
    <name evidence="6" type="ordered locus">Veis_2232</name>
</gene>
<dbReference type="Gene3D" id="3.40.50.1360">
    <property type="match status" value="1"/>
</dbReference>
<reference evidence="7" key="1">
    <citation type="submission" date="2006-12" db="EMBL/GenBank/DDBJ databases">
        <title>Complete sequence of chromosome 1 of Verminephrobacter eiseniae EF01-2.</title>
        <authorList>
            <person name="Copeland A."/>
            <person name="Lucas S."/>
            <person name="Lapidus A."/>
            <person name="Barry K."/>
            <person name="Detter J.C."/>
            <person name="Glavina del Rio T."/>
            <person name="Dalin E."/>
            <person name="Tice H."/>
            <person name="Pitluck S."/>
            <person name="Chertkov O."/>
            <person name="Brettin T."/>
            <person name="Bruce D."/>
            <person name="Han C."/>
            <person name="Tapia R."/>
            <person name="Gilna P."/>
            <person name="Schmutz J."/>
            <person name="Larimer F."/>
            <person name="Land M."/>
            <person name="Hauser L."/>
            <person name="Kyrpides N."/>
            <person name="Kim E."/>
            <person name="Stahl D."/>
            <person name="Richardson P."/>
        </authorList>
    </citation>
    <scope>NUCLEOTIDE SEQUENCE [LARGE SCALE GENOMIC DNA]</scope>
    <source>
        <strain evidence="7">EF01-2</strain>
    </source>
</reference>
<evidence type="ECO:0000256" key="2">
    <source>
        <dbReference type="ARBA" id="ARBA00023015"/>
    </source>
</evidence>
<dbReference type="InterPro" id="IPR007324">
    <property type="entry name" value="Sugar-bd_dom_put"/>
</dbReference>
<dbReference type="GO" id="GO:0003677">
    <property type="term" value="F:DNA binding"/>
    <property type="evidence" value="ECO:0007669"/>
    <property type="project" value="UniProtKB-KW"/>
</dbReference>
<dbReference type="HOGENOM" id="CLU_054506_0_1_4"/>
<comment type="similarity">
    <text evidence="1">Belongs to the SorC transcriptional regulatory family.</text>
</comment>
<accession>A1WK23</accession>
<name>A1WK23_VEREI</name>
<keyword evidence="2" id="KW-0805">Transcription regulation</keyword>
<sequence>MGEDTAIGNGAPAAERNLGNARNRRMRLRAAWMYFIEEMTQNEIAQHLGVGRVTVVRLLSDARERREIKFSIESGLPECVGLERELEQRFGLSEAVVVPLVATEADATKSIGASTGLYLSNFVRSGMKIGVGWGRTLWESLRYIQESPMSDMSVVSLLGGITRVKHFNPSEFSWRFSNLFQAECYLMPAPAIVDTPQTRQSLIEHCGLGEGFERAKSLDAVLLSVGHLEPSGTAYRDGFVADHLRRSMIGQGAVGEVLFHYFDAQGRLVEHPIHDCVMAAPVSTLQRVPQRIVASGGLHKAEAMLGALRLVKPTVLITDEAAATRIIELDRGTGARSKS</sequence>
<dbReference type="InterPro" id="IPR051054">
    <property type="entry name" value="SorC_transcr_regulators"/>
</dbReference>
<keyword evidence="4" id="KW-0804">Transcription</keyword>
<dbReference type="PANTHER" id="PTHR34294:SF1">
    <property type="entry name" value="TRANSCRIPTIONAL REGULATOR LSRR"/>
    <property type="match status" value="1"/>
</dbReference>
<keyword evidence="7" id="KW-1185">Reference proteome</keyword>
<evidence type="ECO:0000256" key="4">
    <source>
        <dbReference type="ARBA" id="ARBA00023163"/>
    </source>
</evidence>
<dbReference type="InterPro" id="IPR036388">
    <property type="entry name" value="WH-like_DNA-bd_sf"/>
</dbReference>
<dbReference type="Pfam" id="PF04198">
    <property type="entry name" value="Sugar-bind"/>
    <property type="match status" value="1"/>
</dbReference>
<dbReference type="KEGG" id="vei:Veis_2232"/>
<feature type="domain" description="Sugar-binding" evidence="5">
    <location>
        <begin position="78"/>
        <end position="327"/>
    </location>
</feature>
<dbReference type="Proteomes" id="UP000000374">
    <property type="component" value="Chromosome"/>
</dbReference>
<keyword evidence="3" id="KW-0238">DNA-binding</keyword>
<dbReference type="GO" id="GO:0006352">
    <property type="term" value="P:DNA-templated transcription initiation"/>
    <property type="evidence" value="ECO:0007669"/>
    <property type="project" value="InterPro"/>
</dbReference>
<dbReference type="AlphaFoldDB" id="A1WK23"/>
<dbReference type="EMBL" id="CP000542">
    <property type="protein sequence ID" value="ABM57980.1"/>
    <property type="molecule type" value="Genomic_DNA"/>
</dbReference>
<dbReference type="InterPro" id="IPR037171">
    <property type="entry name" value="NagB/RpiA_transferase-like"/>
</dbReference>
<evidence type="ECO:0000313" key="7">
    <source>
        <dbReference type="Proteomes" id="UP000000374"/>
    </source>
</evidence>
<dbReference type="GO" id="GO:0003700">
    <property type="term" value="F:DNA-binding transcription factor activity"/>
    <property type="evidence" value="ECO:0007669"/>
    <property type="project" value="InterPro"/>
</dbReference>